<dbReference type="AlphaFoldDB" id="A0A434A2U8"/>
<accession>A0A434A2U8</accession>
<dbReference type="Proteomes" id="UP000288102">
    <property type="component" value="Unassembled WGS sequence"/>
</dbReference>
<evidence type="ECO:0000313" key="1">
    <source>
        <dbReference type="EMBL" id="RUT68666.1"/>
    </source>
</evidence>
<keyword evidence="2" id="KW-1185">Reference proteome</keyword>
<dbReference type="OrthoDB" id="3232804at2"/>
<comment type="caution">
    <text evidence="1">The sequence shown here is derived from an EMBL/GenBank/DDBJ whole genome shotgun (WGS) entry which is preliminary data.</text>
</comment>
<name>A0A434A2U8_9FLAO</name>
<sequence>MSNINKPICTKVSYGSKQFADEDIKRITKKSTRTNVPIRSYLCTKCNTWHLTRRVDFAITIETLTEKVKKQKEFINNLKVRIKAYGSEYDAVVLERDKLIVERSGSNNSGSKKNKAEYQAEKYYTLLTKQNEETNYLYDEIKAILPEHQFPEFQEKFELWRKENWELPLKSKLKSMIKKEKS</sequence>
<reference evidence="2" key="1">
    <citation type="journal article" date="2019" name="Syst. Appl. Microbiol.">
        <title>Flavobacterium circumlabens sp. nov. and Flavobacterium cupreum sp. nov., two psychrotrophic species isolated from Antarctic environmental samples.</title>
        <authorList>
            <person name="Kralova S."/>
            <person name="Busse H.-J."/>
            <person name="Svec P."/>
            <person name="Maslanova I."/>
            <person name="Stankova E."/>
            <person name="Bartak M."/>
            <person name="Sedlacek I."/>
        </authorList>
    </citation>
    <scope>NUCLEOTIDE SEQUENCE [LARGE SCALE GENOMIC DNA]</scope>
    <source>
        <strain evidence="2">CCM 8825</strain>
    </source>
</reference>
<dbReference type="EMBL" id="QWDM01000015">
    <property type="protein sequence ID" value="RUT68666.1"/>
    <property type="molecule type" value="Genomic_DNA"/>
</dbReference>
<proteinExistence type="predicted"/>
<evidence type="ECO:0000313" key="2">
    <source>
        <dbReference type="Proteomes" id="UP000288102"/>
    </source>
</evidence>
<gene>
    <name evidence="1" type="ORF">D0817_20105</name>
</gene>
<organism evidence="1 2">
    <name type="scientific">Flavobacterium cupreum</name>
    <dbReference type="NCBI Taxonomy" id="2133766"/>
    <lineage>
        <taxon>Bacteria</taxon>
        <taxon>Pseudomonadati</taxon>
        <taxon>Bacteroidota</taxon>
        <taxon>Flavobacteriia</taxon>
        <taxon>Flavobacteriales</taxon>
        <taxon>Flavobacteriaceae</taxon>
        <taxon>Flavobacterium</taxon>
    </lineage>
</organism>
<protein>
    <submittedName>
        <fullName evidence="1">Uncharacterized protein</fullName>
    </submittedName>
</protein>
<dbReference type="RefSeq" id="WP_127340107.1">
    <property type="nucleotide sequence ID" value="NZ_QWDM01000015.1"/>
</dbReference>